<dbReference type="Pfam" id="PF06778">
    <property type="entry name" value="Chlor_dismutase"/>
    <property type="match status" value="1"/>
</dbReference>
<evidence type="ECO:0000256" key="3">
    <source>
        <dbReference type="ARBA" id="ARBA00022723"/>
    </source>
</evidence>
<comment type="similarity">
    <text evidence="9">Belongs to the ChdC family. Type 2 subfamily.</text>
</comment>
<evidence type="ECO:0000256" key="1">
    <source>
        <dbReference type="ARBA" id="ARBA00014413"/>
    </source>
</evidence>
<comment type="catalytic activity">
    <reaction evidence="7">
        <text>Fe-coproporphyrin III + 2 H2O2 + 2 H(+) = heme b + 2 CO2 + 4 H2O</text>
        <dbReference type="Rhea" id="RHEA:56516"/>
        <dbReference type="ChEBI" id="CHEBI:15377"/>
        <dbReference type="ChEBI" id="CHEBI:15378"/>
        <dbReference type="ChEBI" id="CHEBI:16240"/>
        <dbReference type="ChEBI" id="CHEBI:16526"/>
        <dbReference type="ChEBI" id="CHEBI:60344"/>
        <dbReference type="ChEBI" id="CHEBI:68438"/>
        <dbReference type="EC" id="1.3.98.5"/>
    </reaction>
    <physiologicalReaction direction="left-to-right" evidence="7">
        <dbReference type="Rhea" id="RHEA:56517"/>
    </physiologicalReaction>
</comment>
<dbReference type="InterPro" id="IPR010644">
    <property type="entry name" value="ChdC/CLD"/>
</dbReference>
<dbReference type="Proteomes" id="UP000516444">
    <property type="component" value="Chromosome"/>
</dbReference>
<organism evidence="11 12">
    <name type="scientific">Streptomyces aurantiacus</name>
    <dbReference type="NCBI Taxonomy" id="47760"/>
    <lineage>
        <taxon>Bacteria</taxon>
        <taxon>Bacillati</taxon>
        <taxon>Actinomycetota</taxon>
        <taxon>Actinomycetes</taxon>
        <taxon>Kitasatosporales</taxon>
        <taxon>Streptomycetaceae</taxon>
        <taxon>Streptomyces</taxon>
        <taxon>Streptomyces aurantiacus group</taxon>
    </lineage>
</organism>
<dbReference type="GO" id="GO:0006785">
    <property type="term" value="P:heme B biosynthetic process"/>
    <property type="evidence" value="ECO:0007669"/>
    <property type="project" value="UniProtKB-UniRule"/>
</dbReference>
<sequence length="248" mass="28572">MSDDAPITGQADRTKTPNAGKKAKDLNEVIRYTLWSVFKLRDVLPDGAARAGYADEVQELFDQLTAKDVTIRGTYDVSGLRADADLMIWWHAETSDQLQEAYNLFRRTRLGRALEPVWSNMALHRPAEFNRSHVPAFLADETPRNYISVYPFVRSYDWYLLPDEDRRRMLADHGKMARGFPDVRANTVASFSLGDYEWILAFEADELDRIVDLMRHLRASEARMHVREEVPFYTGRRKSVTELVEGLA</sequence>
<evidence type="ECO:0000313" key="11">
    <source>
        <dbReference type="EMBL" id="BCL26951.1"/>
    </source>
</evidence>
<evidence type="ECO:0000256" key="5">
    <source>
        <dbReference type="ARBA" id="ARBA00029882"/>
    </source>
</evidence>
<evidence type="ECO:0000256" key="2">
    <source>
        <dbReference type="ARBA" id="ARBA00022617"/>
    </source>
</evidence>
<dbReference type="EMBL" id="AP023440">
    <property type="protein sequence ID" value="BCL26951.1"/>
    <property type="molecule type" value="Genomic_DNA"/>
</dbReference>
<evidence type="ECO:0000256" key="8">
    <source>
        <dbReference type="ARBA" id="ARBA00050019"/>
    </source>
</evidence>
<dbReference type="InterPro" id="IPR011008">
    <property type="entry name" value="Dimeric_a/b-barrel"/>
</dbReference>
<accession>A0A7G1NWZ8</accession>
<name>A0A7G1NWZ8_9ACTN</name>
<feature type="binding site" description="axial binding residue" evidence="9">
    <location>
        <position position="173"/>
    </location>
    <ligand>
        <name>Fe-coproporphyrin III</name>
        <dbReference type="ChEBI" id="CHEBI:68438"/>
    </ligand>
    <ligandPart>
        <name>Fe</name>
        <dbReference type="ChEBI" id="CHEBI:18248"/>
    </ligandPart>
</feature>
<dbReference type="SUPFAM" id="SSF54909">
    <property type="entry name" value="Dimeric alpha+beta barrel"/>
    <property type="match status" value="1"/>
</dbReference>
<keyword evidence="9" id="KW-0350">Heme biosynthesis</keyword>
<comment type="function">
    <text evidence="9">Involved in coproporphyrin-dependent heme b biosynthesis. Catalyzes the decarboxylation of Fe-coproporphyrin III (coproheme) to heme b (protoheme IX), the last step of the pathway. The reaction occurs in a stepwise manner with a three-propionate intermediate.</text>
</comment>
<gene>
    <name evidence="9" type="primary">chdC</name>
    <name evidence="11" type="ORF">GCM10017557_18100</name>
</gene>
<dbReference type="GO" id="GO:0046872">
    <property type="term" value="F:metal ion binding"/>
    <property type="evidence" value="ECO:0007669"/>
    <property type="project" value="UniProtKB-KW"/>
</dbReference>
<keyword evidence="4 9" id="KW-0408">Iron</keyword>
<dbReference type="NCBIfam" id="NF042928">
    <property type="entry name" value="HemQ_actino"/>
    <property type="match status" value="1"/>
</dbReference>
<evidence type="ECO:0000256" key="4">
    <source>
        <dbReference type="ARBA" id="ARBA00023004"/>
    </source>
</evidence>
<feature type="region of interest" description="Disordered" evidence="10">
    <location>
        <begin position="1"/>
        <end position="20"/>
    </location>
</feature>
<dbReference type="PANTHER" id="PTHR36843">
    <property type="entry name" value="HEME-DEPENDENT PEROXIDASE YWFI-RELATED"/>
    <property type="match status" value="1"/>
</dbReference>
<evidence type="ECO:0000313" key="12">
    <source>
        <dbReference type="Proteomes" id="UP000516444"/>
    </source>
</evidence>
<dbReference type="OrthoDB" id="9773646at2"/>
<dbReference type="EC" id="1.3.98.5" evidence="8 9"/>
<keyword evidence="2 9" id="KW-0349">Heme</keyword>
<keyword evidence="3 9" id="KW-0479">Metal-binding</keyword>
<proteinExistence type="inferred from homology"/>
<reference evidence="11 12" key="1">
    <citation type="journal article" date="2014" name="Int. J. Syst. Evol. Microbiol.">
        <title>Complete genome sequence of Corynebacterium casei LMG S-19264T (=DSM 44701T), isolated from a smear-ripened cheese.</title>
        <authorList>
            <consortium name="US DOE Joint Genome Institute (JGI-PGF)"/>
            <person name="Walter F."/>
            <person name="Albersmeier A."/>
            <person name="Kalinowski J."/>
            <person name="Ruckert C."/>
        </authorList>
    </citation>
    <scope>NUCLEOTIDE SEQUENCE [LARGE SCALE GENOMIC DNA]</scope>
    <source>
        <strain evidence="11 12">JCM 4677</strain>
    </source>
</reference>
<comment type="catalytic activity">
    <reaction evidence="9">
        <text>Fe-coproporphyrin III + H2O2 + H(+) = harderoheme III + CO2 + 2 H2O</text>
        <dbReference type="Rhea" id="RHEA:57940"/>
        <dbReference type="ChEBI" id="CHEBI:15377"/>
        <dbReference type="ChEBI" id="CHEBI:15378"/>
        <dbReference type="ChEBI" id="CHEBI:16240"/>
        <dbReference type="ChEBI" id="CHEBI:16526"/>
        <dbReference type="ChEBI" id="CHEBI:68438"/>
        <dbReference type="ChEBI" id="CHEBI:142463"/>
    </reaction>
</comment>
<keyword evidence="12" id="KW-1185">Reference proteome</keyword>
<keyword evidence="9" id="KW-0560">Oxidoreductase</keyword>
<dbReference type="GO" id="GO:0020037">
    <property type="term" value="F:heme binding"/>
    <property type="evidence" value="ECO:0007669"/>
    <property type="project" value="InterPro"/>
</dbReference>
<feature type="active site" evidence="9">
    <location>
        <position position="150"/>
    </location>
</feature>
<dbReference type="GO" id="GO:0016634">
    <property type="term" value="F:oxidoreductase activity, acting on the CH-CH group of donors, oxygen as acceptor"/>
    <property type="evidence" value="ECO:0007669"/>
    <property type="project" value="UniProtKB-UniRule"/>
</dbReference>
<dbReference type="AlphaFoldDB" id="A0A7G1NWZ8"/>
<dbReference type="PANTHER" id="PTHR36843:SF1">
    <property type="entry name" value="COPROHEME DECARBOXYLASE"/>
    <property type="match status" value="1"/>
</dbReference>
<dbReference type="RefSeq" id="WP_055518839.1">
    <property type="nucleotide sequence ID" value="NZ_AP023440.1"/>
</dbReference>
<evidence type="ECO:0000256" key="10">
    <source>
        <dbReference type="SAM" id="MobiDB-lite"/>
    </source>
</evidence>
<comment type="catalytic activity">
    <reaction evidence="9">
        <text>harderoheme III + H2O2 + H(+) = heme b + CO2 + 2 H2O</text>
        <dbReference type="Rhea" id="RHEA:57944"/>
        <dbReference type="ChEBI" id="CHEBI:15377"/>
        <dbReference type="ChEBI" id="CHEBI:15378"/>
        <dbReference type="ChEBI" id="CHEBI:16240"/>
        <dbReference type="ChEBI" id="CHEBI:16526"/>
        <dbReference type="ChEBI" id="CHEBI:60344"/>
        <dbReference type="ChEBI" id="CHEBI:142463"/>
    </reaction>
</comment>
<evidence type="ECO:0000256" key="9">
    <source>
        <dbReference type="HAMAP-Rule" id="MF_02244"/>
    </source>
</evidence>
<dbReference type="KEGG" id="sgm:GCM10017557_18100"/>
<dbReference type="Gene3D" id="3.30.70.1030">
    <property type="entry name" value="Apc35880, domain 1"/>
    <property type="match status" value="2"/>
</dbReference>
<dbReference type="HAMAP" id="MF_02244">
    <property type="entry name" value="Coproheme_decarbox_2"/>
    <property type="match status" value="1"/>
</dbReference>
<evidence type="ECO:0000256" key="7">
    <source>
        <dbReference type="ARBA" id="ARBA00049896"/>
    </source>
</evidence>
<comment type="cofactor">
    <cofactor evidence="9">
        <name>Fe-coproporphyrin III</name>
        <dbReference type="ChEBI" id="CHEBI:68438"/>
    </cofactor>
    <text evidence="9">Fe-coproporphyrin III acts as both substrate and redox cofactor.</text>
</comment>
<comment type="pathway">
    <text evidence="9">Porphyrin-containing compound metabolism; protoheme biosynthesis.</text>
</comment>
<evidence type="ECO:0000256" key="6">
    <source>
        <dbReference type="ARBA" id="ARBA00030236"/>
    </source>
</evidence>
<protein>
    <recommendedName>
        <fullName evidence="1 9">Coproheme decarboxylase</fullName>
        <ecNumber evidence="8 9">1.3.98.5</ecNumber>
    </recommendedName>
    <alternativeName>
        <fullName evidence="5 9">Coproheme III oxidative decarboxylase</fullName>
    </alternativeName>
    <alternativeName>
        <fullName evidence="6 9">Hydrogen peroxide-dependent heme synthase</fullName>
    </alternativeName>
</protein>